<feature type="region of interest" description="Disordered" evidence="1">
    <location>
        <begin position="34"/>
        <end position="68"/>
    </location>
</feature>
<name>A0A914ZJ87_PARUN</name>
<dbReference type="AlphaFoldDB" id="A0A914ZJ87"/>
<keyword evidence="2" id="KW-1185">Reference proteome</keyword>
<evidence type="ECO:0000256" key="1">
    <source>
        <dbReference type="SAM" id="MobiDB-lite"/>
    </source>
</evidence>
<protein>
    <submittedName>
        <fullName evidence="3">WWE domain-containing protein</fullName>
    </submittedName>
</protein>
<reference evidence="3" key="1">
    <citation type="submission" date="2022-11" db="UniProtKB">
        <authorList>
            <consortium name="WormBaseParasite"/>
        </authorList>
    </citation>
    <scope>IDENTIFICATION</scope>
</reference>
<dbReference type="Proteomes" id="UP000887569">
    <property type="component" value="Unplaced"/>
</dbReference>
<organism evidence="2 3">
    <name type="scientific">Parascaris univalens</name>
    <name type="common">Nematode worm</name>
    <dbReference type="NCBI Taxonomy" id="6257"/>
    <lineage>
        <taxon>Eukaryota</taxon>
        <taxon>Metazoa</taxon>
        <taxon>Ecdysozoa</taxon>
        <taxon>Nematoda</taxon>
        <taxon>Chromadorea</taxon>
        <taxon>Rhabditida</taxon>
        <taxon>Spirurina</taxon>
        <taxon>Ascaridomorpha</taxon>
        <taxon>Ascaridoidea</taxon>
        <taxon>Ascarididae</taxon>
        <taxon>Parascaris</taxon>
    </lineage>
</organism>
<sequence>MSVADVSNEYFHESDTSNKFWIIWNDHNEWIRPCTPNSNVRPFEPKAPRKPQRNLEHNGSSQRRISRAKRSIAADLNAVINRYQLTKSRSRNSAIDTFK</sequence>
<evidence type="ECO:0000313" key="3">
    <source>
        <dbReference type="WBParaSite" id="PgB01_g140_t01"/>
    </source>
</evidence>
<dbReference type="WBParaSite" id="PgB01_g140_t01">
    <property type="protein sequence ID" value="PgB01_g140_t01"/>
    <property type="gene ID" value="PgB01_g140"/>
</dbReference>
<accession>A0A914ZJ87</accession>
<proteinExistence type="predicted"/>
<evidence type="ECO:0000313" key="2">
    <source>
        <dbReference type="Proteomes" id="UP000887569"/>
    </source>
</evidence>